<dbReference type="Proteomes" id="UP000194664">
    <property type="component" value="Unassembled WGS sequence"/>
</dbReference>
<dbReference type="SMART" id="SM00464">
    <property type="entry name" value="LON"/>
    <property type="match status" value="1"/>
</dbReference>
<sequence length="802" mass="88280">MEDTNSTTFPVLPLRDIVVFPHMIVPLFVGREKSVRALEEVMQDDKQILLSSQIDPSQDDPTTDDIYKTGVLANVLQLLKLPDGTVKVLVEGKSRVTISEFVENDSFFEARAEDLPEVDGNVDEQAALVRSVGEEFERYTKVKKNIPEEAVAAVSETTDAAKLADLVAGHLGIDVAQKQELLETVSISERLEKVYGLMQGEMSVLQVEKKIKTRVKTQMERTQREYYLNEQMKAIQKELGDGEDGANEIAELEERISKTKLSKEAKEKVDAEVKKLKSMSPMSAEATVVRNYLDWILSIPWGVKSRVKKDLGRAETILDDEHYGLEKVKERIVEYLAVQSRSAKLKGPIMCLVGPPGVGKTSLGKSIAKATGREFIRISLGGVRDESEIRGHRRTYIGSMPGKIIQALKKAKTTNPLILLDEIDKMGQDFRGDPASAMLEVLDPEQNGTFVDHYLEVEYDLSNVMFLTTSNSYNMPGPLLDRMEIIPLSGYTEDEKREIARQHLLPKQLKNHGLKAKEFEIDDAGLTTIIQTYTREAGVRNLEREIAKVCRKAVTKIVKKEVTTVSVTADNMDDFLGVPRYRHGLAEKEDQVGVVTGLAYTSVGGELLSIEALRLPGKGRMKTTGKLGDVMKESIEAASSYVRSISPELGVKPPQFDRMDIHVHVPDGATPKDGPSAGLAMVTAIVSVLTQIPVRKDIAMTGEVTLRGNASAIGGLKEKLLAALRGGIKTVLIPEENVKDLPDIPDNVKEGLEIIPVTHVSEVLKHALISQPEPVEWDQEAEDEAAAARALSSNDGAGALAH</sequence>
<dbReference type="SUPFAM" id="SSF88697">
    <property type="entry name" value="PUA domain-like"/>
    <property type="match status" value="1"/>
</dbReference>
<dbReference type="Pfam" id="PF05362">
    <property type="entry name" value="Lon_C"/>
    <property type="match status" value="1"/>
</dbReference>
<dbReference type="Pfam" id="PF22667">
    <property type="entry name" value="Lon_lid"/>
    <property type="match status" value="1"/>
</dbReference>
<comment type="subunit">
    <text evidence="10 11">Homohexamer. Organized in a ring with a central cavity.</text>
</comment>
<dbReference type="InterPro" id="IPR008268">
    <property type="entry name" value="Peptidase_S16_AS"/>
</dbReference>
<dbReference type="PRINTS" id="PR00830">
    <property type="entry name" value="ENDOLAPTASE"/>
</dbReference>
<dbReference type="InterPro" id="IPR004815">
    <property type="entry name" value="Lon_bac/euk-typ"/>
</dbReference>
<protein>
    <recommendedName>
        <fullName evidence="10 11">Lon protease</fullName>
        <ecNumber evidence="10 11">3.4.21.53</ecNumber>
    </recommendedName>
    <alternativeName>
        <fullName evidence="10">ATP-dependent protease La</fullName>
    </alternativeName>
</protein>
<dbReference type="FunFam" id="3.40.50.300:FF:000021">
    <property type="entry name" value="Lon protease homolog"/>
    <property type="match status" value="1"/>
</dbReference>
<dbReference type="InterPro" id="IPR015947">
    <property type="entry name" value="PUA-like_sf"/>
</dbReference>
<dbReference type="FunFam" id="1.20.5.5270:FF:000002">
    <property type="entry name" value="Lon protease homolog"/>
    <property type="match status" value="1"/>
</dbReference>
<dbReference type="Gene3D" id="1.20.5.5270">
    <property type="match status" value="1"/>
</dbReference>
<dbReference type="InterPro" id="IPR014721">
    <property type="entry name" value="Ribsml_uS5_D2-typ_fold_subgr"/>
</dbReference>
<feature type="active site" evidence="10 12">
    <location>
        <position position="676"/>
    </location>
</feature>
<feature type="binding site" evidence="10 13">
    <location>
        <begin position="354"/>
        <end position="361"/>
    </location>
    <ligand>
        <name>ATP</name>
        <dbReference type="ChEBI" id="CHEBI:30616"/>
    </ligand>
</feature>
<dbReference type="InterPro" id="IPR046336">
    <property type="entry name" value="Lon_prtase_N_sf"/>
</dbReference>
<dbReference type="InterPro" id="IPR027417">
    <property type="entry name" value="P-loop_NTPase"/>
</dbReference>
<keyword evidence="2 10" id="KW-0963">Cytoplasm</keyword>
<dbReference type="CDD" id="cd19500">
    <property type="entry name" value="RecA-like_Lon"/>
    <property type="match status" value="1"/>
</dbReference>
<dbReference type="Gene3D" id="1.10.8.60">
    <property type="match status" value="1"/>
</dbReference>
<dbReference type="InterPro" id="IPR020568">
    <property type="entry name" value="Ribosomal_Su5_D2-typ_SF"/>
</dbReference>
<dbReference type="EC" id="3.4.21.53" evidence="10 11"/>
<evidence type="ECO:0000256" key="1">
    <source>
        <dbReference type="ARBA" id="ARBA00004496"/>
    </source>
</evidence>
<gene>
    <name evidence="10" type="primary">lon</name>
    <name evidence="19" type="ORF">BVC71_14825</name>
</gene>
<evidence type="ECO:0000313" key="19">
    <source>
        <dbReference type="EMBL" id="OUD08231.1"/>
    </source>
</evidence>
<dbReference type="GO" id="GO:0005737">
    <property type="term" value="C:cytoplasm"/>
    <property type="evidence" value="ECO:0007669"/>
    <property type="project" value="UniProtKB-SubCell"/>
</dbReference>
<evidence type="ECO:0000256" key="14">
    <source>
        <dbReference type="PROSITE-ProRule" id="PRU01122"/>
    </source>
</evidence>
<dbReference type="GO" id="GO:0004252">
    <property type="term" value="F:serine-type endopeptidase activity"/>
    <property type="evidence" value="ECO:0007669"/>
    <property type="project" value="UniProtKB-UniRule"/>
</dbReference>
<dbReference type="PROSITE" id="PS51787">
    <property type="entry name" value="LON_N"/>
    <property type="match status" value="1"/>
</dbReference>
<dbReference type="GO" id="GO:0016887">
    <property type="term" value="F:ATP hydrolysis activity"/>
    <property type="evidence" value="ECO:0007669"/>
    <property type="project" value="UniProtKB-UniRule"/>
</dbReference>
<dbReference type="SMART" id="SM00382">
    <property type="entry name" value="AAA"/>
    <property type="match status" value="1"/>
</dbReference>
<dbReference type="Pfam" id="PF02190">
    <property type="entry name" value="LON_substr_bdg"/>
    <property type="match status" value="1"/>
</dbReference>
<evidence type="ECO:0000256" key="6">
    <source>
        <dbReference type="ARBA" id="ARBA00022825"/>
    </source>
</evidence>
<dbReference type="OrthoDB" id="9803599at2"/>
<comment type="similarity">
    <text evidence="10 11 14 15">Belongs to the peptidase S16 family.</text>
</comment>
<evidence type="ECO:0000256" key="4">
    <source>
        <dbReference type="ARBA" id="ARBA00022741"/>
    </source>
</evidence>
<keyword evidence="8 10" id="KW-0346">Stress response</keyword>
<dbReference type="HAMAP" id="MF_01973">
    <property type="entry name" value="lon_bact"/>
    <property type="match status" value="1"/>
</dbReference>
<dbReference type="InterPro" id="IPR003111">
    <property type="entry name" value="Lon_prtase_N"/>
</dbReference>
<evidence type="ECO:0000256" key="3">
    <source>
        <dbReference type="ARBA" id="ARBA00022670"/>
    </source>
</evidence>
<proteinExistence type="evidence at transcript level"/>
<dbReference type="InterPro" id="IPR027543">
    <property type="entry name" value="Lon_bac"/>
</dbReference>
<evidence type="ECO:0000259" key="17">
    <source>
        <dbReference type="PROSITE" id="PS51786"/>
    </source>
</evidence>
<evidence type="ECO:0000256" key="13">
    <source>
        <dbReference type="PIRSR" id="PIRSR001174-2"/>
    </source>
</evidence>
<comment type="catalytic activity">
    <reaction evidence="9 10 11 14">
        <text>Hydrolysis of proteins in presence of ATP.</text>
        <dbReference type="EC" id="3.4.21.53"/>
    </reaction>
</comment>
<evidence type="ECO:0000256" key="10">
    <source>
        <dbReference type="HAMAP-Rule" id="MF_01973"/>
    </source>
</evidence>
<dbReference type="InterPro" id="IPR003593">
    <property type="entry name" value="AAA+_ATPase"/>
</dbReference>
<accession>A0A251WVE3</accession>
<comment type="subcellular location">
    <subcellularLocation>
        <location evidence="1 10 11">Cytoplasm</location>
    </subcellularLocation>
</comment>
<feature type="active site" evidence="10 12">
    <location>
        <position position="719"/>
    </location>
</feature>
<dbReference type="EMBL" id="MSPP01000007">
    <property type="protein sequence ID" value="OUD08231.1"/>
    <property type="molecule type" value="Genomic_DNA"/>
</dbReference>
<comment type="function">
    <text evidence="10">ATP-dependent serine protease that mediates the selective degradation of mutant and abnormal proteins as well as certain short-lived regulatory proteins. Required for cellular homeostasis and for survival from DNA damage and developmental changes induced by stress. Degrades polypeptides processively to yield small peptide fragments that are 5 to 10 amino acids long. Binds to DNA in a double-stranded, site-specific manner.</text>
</comment>
<feature type="region of interest" description="Disordered" evidence="16">
    <location>
        <begin position="774"/>
        <end position="802"/>
    </location>
</feature>
<dbReference type="GO" id="GO:0006515">
    <property type="term" value="P:protein quality control for misfolded or incompletely synthesized proteins"/>
    <property type="evidence" value="ECO:0007669"/>
    <property type="project" value="UniProtKB-UniRule"/>
</dbReference>
<evidence type="ECO:0000313" key="20">
    <source>
        <dbReference type="Proteomes" id="UP000194664"/>
    </source>
</evidence>
<evidence type="ECO:0000256" key="11">
    <source>
        <dbReference type="PIRNR" id="PIRNR001174"/>
    </source>
</evidence>
<keyword evidence="6 10" id="KW-0720">Serine protease</keyword>
<dbReference type="SUPFAM" id="SSF54211">
    <property type="entry name" value="Ribosomal protein S5 domain 2-like"/>
    <property type="match status" value="1"/>
</dbReference>
<dbReference type="AlphaFoldDB" id="A0A251WVE3"/>
<dbReference type="PROSITE" id="PS01046">
    <property type="entry name" value="LON_SER"/>
    <property type="match status" value="1"/>
</dbReference>
<organism evidence="19 20">
    <name type="scientific">Marivivens niveibacter</name>
    <dbReference type="NCBI Taxonomy" id="1930667"/>
    <lineage>
        <taxon>Bacteria</taxon>
        <taxon>Pseudomonadati</taxon>
        <taxon>Pseudomonadota</taxon>
        <taxon>Alphaproteobacteria</taxon>
        <taxon>Rhodobacterales</taxon>
        <taxon>Paracoccaceae</taxon>
        <taxon>Marivivens group</taxon>
        <taxon>Marivivens</taxon>
    </lineage>
</organism>
<dbReference type="NCBIfam" id="TIGR00763">
    <property type="entry name" value="lon"/>
    <property type="match status" value="1"/>
</dbReference>
<dbReference type="SUPFAM" id="SSF52540">
    <property type="entry name" value="P-loop containing nucleoside triphosphate hydrolases"/>
    <property type="match status" value="1"/>
</dbReference>
<feature type="compositionally biased region" description="Acidic residues" evidence="16">
    <location>
        <begin position="775"/>
        <end position="785"/>
    </location>
</feature>
<dbReference type="InterPro" id="IPR054594">
    <property type="entry name" value="Lon_lid"/>
</dbReference>
<feature type="domain" description="Lon proteolytic" evidence="17">
    <location>
        <begin position="589"/>
        <end position="770"/>
    </location>
</feature>
<evidence type="ECO:0000256" key="16">
    <source>
        <dbReference type="SAM" id="MobiDB-lite"/>
    </source>
</evidence>
<comment type="caution">
    <text evidence="19">The sequence shown here is derived from an EMBL/GenBank/DDBJ whole genome shotgun (WGS) entry which is preliminary data.</text>
</comment>
<dbReference type="NCBIfam" id="NF008053">
    <property type="entry name" value="PRK10787.1"/>
    <property type="match status" value="1"/>
</dbReference>
<keyword evidence="7 10" id="KW-0067">ATP-binding</keyword>
<dbReference type="InterPro" id="IPR027065">
    <property type="entry name" value="Lon_Prtase"/>
</dbReference>
<keyword evidence="5 10" id="KW-0378">Hydrolase</keyword>
<dbReference type="GO" id="GO:0005524">
    <property type="term" value="F:ATP binding"/>
    <property type="evidence" value="ECO:0007669"/>
    <property type="project" value="UniProtKB-UniRule"/>
</dbReference>
<comment type="induction">
    <text evidence="10">By heat shock.</text>
</comment>
<dbReference type="PIRSF" id="PIRSF001174">
    <property type="entry name" value="Lon_proteas"/>
    <property type="match status" value="1"/>
</dbReference>
<evidence type="ECO:0000256" key="15">
    <source>
        <dbReference type="RuleBase" id="RU000591"/>
    </source>
</evidence>
<dbReference type="Gene3D" id="1.20.58.1480">
    <property type="match status" value="1"/>
</dbReference>
<dbReference type="Gene3D" id="3.30.230.10">
    <property type="match status" value="1"/>
</dbReference>
<keyword evidence="3 10" id="KW-0645">Protease</keyword>
<evidence type="ECO:0000256" key="12">
    <source>
        <dbReference type="PIRSR" id="PIRSR001174-1"/>
    </source>
</evidence>
<keyword evidence="20" id="KW-1185">Reference proteome</keyword>
<evidence type="ECO:0000256" key="2">
    <source>
        <dbReference type="ARBA" id="ARBA00022490"/>
    </source>
</evidence>
<evidence type="ECO:0000259" key="18">
    <source>
        <dbReference type="PROSITE" id="PS51787"/>
    </source>
</evidence>
<keyword evidence="4 10" id="KW-0547">Nucleotide-binding</keyword>
<name>A0A251WVE3_9RHOB</name>
<dbReference type="GO" id="GO:0004176">
    <property type="term" value="F:ATP-dependent peptidase activity"/>
    <property type="evidence" value="ECO:0007669"/>
    <property type="project" value="UniProtKB-UniRule"/>
</dbReference>
<feature type="domain" description="Lon N-terminal" evidence="18">
    <location>
        <begin position="9"/>
        <end position="202"/>
    </location>
</feature>
<evidence type="ECO:0000256" key="9">
    <source>
        <dbReference type="ARBA" id="ARBA00050665"/>
    </source>
</evidence>
<reference evidence="19 20" key="1">
    <citation type="submission" date="2016-12" db="EMBL/GenBank/DDBJ databases">
        <title>The draft genome sequence of HSLHS2.</title>
        <authorList>
            <person name="Hu D."/>
            <person name="Wang L."/>
            <person name="Shao Z."/>
        </authorList>
    </citation>
    <scope>NUCLEOTIDE SEQUENCE [LARGE SCALE GENOMIC DNA]</scope>
    <source>
        <strain evidence="19">MCCC 1A06712</strain>
    </source>
</reference>
<evidence type="ECO:0000256" key="5">
    <source>
        <dbReference type="ARBA" id="ARBA00022801"/>
    </source>
</evidence>
<dbReference type="Gene3D" id="3.40.50.300">
    <property type="entry name" value="P-loop containing nucleotide triphosphate hydrolases"/>
    <property type="match status" value="1"/>
</dbReference>
<dbReference type="GO" id="GO:0034605">
    <property type="term" value="P:cellular response to heat"/>
    <property type="evidence" value="ECO:0007669"/>
    <property type="project" value="UniProtKB-UniRule"/>
</dbReference>
<dbReference type="PANTHER" id="PTHR10046">
    <property type="entry name" value="ATP DEPENDENT LON PROTEASE FAMILY MEMBER"/>
    <property type="match status" value="1"/>
</dbReference>
<dbReference type="InterPro" id="IPR003959">
    <property type="entry name" value="ATPase_AAA_core"/>
</dbReference>
<dbReference type="InterPro" id="IPR008269">
    <property type="entry name" value="Lon_proteolytic"/>
</dbReference>
<evidence type="ECO:0000256" key="8">
    <source>
        <dbReference type="ARBA" id="ARBA00023016"/>
    </source>
</evidence>
<evidence type="ECO:0000256" key="7">
    <source>
        <dbReference type="ARBA" id="ARBA00022840"/>
    </source>
</evidence>
<dbReference type="GO" id="GO:0043565">
    <property type="term" value="F:sequence-specific DNA binding"/>
    <property type="evidence" value="ECO:0007669"/>
    <property type="project" value="UniProtKB-UniRule"/>
</dbReference>
<dbReference type="Pfam" id="PF00004">
    <property type="entry name" value="AAA"/>
    <property type="match status" value="1"/>
</dbReference>
<dbReference type="PROSITE" id="PS51786">
    <property type="entry name" value="LON_PROTEOLYTIC"/>
    <property type="match status" value="1"/>
</dbReference>
<dbReference type="RefSeq" id="WP_086452470.1">
    <property type="nucleotide sequence ID" value="NZ_MSPP01000007.1"/>
</dbReference>
<dbReference type="Gene3D" id="2.30.130.40">
    <property type="entry name" value="LON domain-like"/>
    <property type="match status" value="1"/>
</dbReference>